<dbReference type="AlphaFoldDB" id="A0A1Y0VPK8"/>
<dbReference type="Proteomes" id="UP000196118">
    <property type="component" value="Chromosome"/>
</dbReference>
<name>A0A1Y0VPK8_PEDPE</name>
<proteinExistence type="predicted"/>
<evidence type="ECO:0000313" key="2">
    <source>
        <dbReference type="Proteomes" id="UP000196118"/>
    </source>
</evidence>
<dbReference type="EMBL" id="CP021474">
    <property type="protein sequence ID" value="ARW20072.1"/>
    <property type="molecule type" value="Genomic_DNA"/>
</dbReference>
<evidence type="ECO:0000313" key="1">
    <source>
        <dbReference type="EMBL" id="ARW20072.1"/>
    </source>
</evidence>
<sequence length="40" mass="4681">MELDFIAETYGNDLELNPLKDQVELMLKQRNALGDERDEN</sequence>
<protein>
    <submittedName>
        <fullName evidence="1">Uncharacterized protein</fullName>
    </submittedName>
</protein>
<organism evidence="1 2">
    <name type="scientific">Pediococcus pentosaceus</name>
    <dbReference type="NCBI Taxonomy" id="1255"/>
    <lineage>
        <taxon>Bacteria</taxon>
        <taxon>Bacillati</taxon>
        <taxon>Bacillota</taxon>
        <taxon>Bacilli</taxon>
        <taxon>Lactobacillales</taxon>
        <taxon>Lactobacillaceae</taxon>
        <taxon>Pediococcus</taxon>
    </lineage>
</organism>
<gene>
    <name evidence="1" type="ORF">S100892_01501</name>
</gene>
<accession>A0A1Y0VPK8</accession>
<reference evidence="1 2" key="1">
    <citation type="submission" date="2017-05" db="EMBL/GenBank/DDBJ databases">
        <title>Genome sequence of Pediococcus pentosaceus strain SRCM100892.</title>
        <authorList>
            <person name="Cho S.H."/>
        </authorList>
    </citation>
    <scope>NUCLEOTIDE SEQUENCE [LARGE SCALE GENOMIC DNA]</scope>
    <source>
        <strain evidence="1 2">SRCM100892</strain>
    </source>
</reference>